<feature type="region of interest" description="Disordered" evidence="4">
    <location>
        <begin position="1"/>
        <end position="40"/>
    </location>
</feature>
<comment type="similarity">
    <text evidence="1">Belongs to the synaptobrevin family.</text>
</comment>
<evidence type="ECO:0000313" key="7">
    <source>
        <dbReference type="Proteomes" id="UP000694620"/>
    </source>
</evidence>
<dbReference type="SUPFAM" id="SSF58038">
    <property type="entry name" value="SNARE fusion complex"/>
    <property type="match status" value="1"/>
</dbReference>
<dbReference type="PRINTS" id="PR00219">
    <property type="entry name" value="SYNAPTOBREVN"/>
</dbReference>
<dbReference type="Proteomes" id="UP000694620">
    <property type="component" value="Chromosome 9"/>
</dbReference>
<accession>A0A8C4S9V2</accession>
<dbReference type="Pfam" id="PF00957">
    <property type="entry name" value="Synaptobrevin"/>
    <property type="match status" value="1"/>
</dbReference>
<feature type="domain" description="V-SNARE coiled-coil homology" evidence="5">
    <location>
        <begin position="34"/>
        <end position="94"/>
    </location>
</feature>
<dbReference type="Gene3D" id="1.20.5.110">
    <property type="match status" value="1"/>
</dbReference>
<evidence type="ECO:0000259" key="5">
    <source>
        <dbReference type="PROSITE" id="PS50892"/>
    </source>
</evidence>
<dbReference type="GO" id="GO:0016020">
    <property type="term" value="C:membrane"/>
    <property type="evidence" value="ECO:0007669"/>
    <property type="project" value="InterPro"/>
</dbReference>
<dbReference type="InterPro" id="IPR001388">
    <property type="entry name" value="Synaptobrevin-like"/>
</dbReference>
<dbReference type="PROSITE" id="PS50892">
    <property type="entry name" value="V_SNARE"/>
    <property type="match status" value="1"/>
</dbReference>
<evidence type="ECO:0000256" key="3">
    <source>
        <dbReference type="PROSITE-ProRule" id="PRU00290"/>
    </source>
</evidence>
<proteinExistence type="inferred from homology"/>
<dbReference type="Ensembl" id="ENSECRT00000013428.1">
    <property type="protein sequence ID" value="ENSECRP00000013198.1"/>
    <property type="gene ID" value="ENSECRG00000008803.1"/>
</dbReference>
<dbReference type="PANTHER" id="PTHR45701">
    <property type="entry name" value="SYNAPTOBREVIN FAMILY MEMBER"/>
    <property type="match status" value="1"/>
</dbReference>
<reference evidence="6" key="2">
    <citation type="submission" date="2025-08" db="UniProtKB">
        <authorList>
            <consortium name="Ensembl"/>
        </authorList>
    </citation>
    <scope>IDENTIFICATION</scope>
</reference>
<protein>
    <submittedName>
        <fullName evidence="6">Vesicle associated membrane protein 1</fullName>
    </submittedName>
</protein>
<dbReference type="GO" id="GO:0016192">
    <property type="term" value="P:vesicle-mediated transport"/>
    <property type="evidence" value="ECO:0007669"/>
    <property type="project" value="InterPro"/>
</dbReference>
<reference evidence="6" key="1">
    <citation type="submission" date="2021-06" db="EMBL/GenBank/DDBJ databases">
        <authorList>
            <consortium name="Wellcome Sanger Institute Data Sharing"/>
        </authorList>
    </citation>
    <scope>NUCLEOTIDE SEQUENCE [LARGE SCALE GENOMIC DNA]</scope>
</reference>
<comment type="subcellular location">
    <subcellularLocation>
        <location evidence="2">Endomembrane system</location>
        <topology evidence="2">Single-pass type IV membrane protein</topology>
    </subcellularLocation>
</comment>
<dbReference type="AlphaFoldDB" id="A0A8C4S9V2"/>
<name>A0A8C4S9V2_ERPCA</name>
<dbReference type="InterPro" id="IPR042855">
    <property type="entry name" value="V_SNARE_CC"/>
</dbReference>
<evidence type="ECO:0000313" key="6">
    <source>
        <dbReference type="Ensembl" id="ENSECRP00000013198.1"/>
    </source>
</evidence>
<reference evidence="6" key="3">
    <citation type="submission" date="2025-09" db="UniProtKB">
        <authorList>
            <consortium name="Ensembl"/>
        </authorList>
    </citation>
    <scope>IDENTIFICATION</scope>
</reference>
<dbReference type="InterPro" id="IPR016444">
    <property type="entry name" value="Synaptobrevin/VAMP"/>
</dbReference>
<dbReference type="GO" id="GO:0012505">
    <property type="term" value="C:endomembrane system"/>
    <property type="evidence" value="ECO:0007669"/>
    <property type="project" value="UniProtKB-SubCell"/>
</dbReference>
<keyword evidence="7" id="KW-1185">Reference proteome</keyword>
<dbReference type="GeneTree" id="ENSGT00940000161390"/>
<evidence type="ECO:0000256" key="4">
    <source>
        <dbReference type="SAM" id="MobiDB-lite"/>
    </source>
</evidence>
<evidence type="ECO:0000256" key="1">
    <source>
        <dbReference type="ARBA" id="ARBA00008025"/>
    </source>
</evidence>
<evidence type="ECO:0000256" key="2">
    <source>
        <dbReference type="ARBA" id="ARBA00046280"/>
    </source>
</evidence>
<organism evidence="6 7">
    <name type="scientific">Erpetoichthys calabaricus</name>
    <name type="common">Rope fish</name>
    <name type="synonym">Calamoichthys calabaricus</name>
    <dbReference type="NCBI Taxonomy" id="27687"/>
    <lineage>
        <taxon>Eukaryota</taxon>
        <taxon>Metazoa</taxon>
        <taxon>Chordata</taxon>
        <taxon>Craniata</taxon>
        <taxon>Vertebrata</taxon>
        <taxon>Euteleostomi</taxon>
        <taxon>Actinopterygii</taxon>
        <taxon>Polypteriformes</taxon>
        <taxon>Polypteridae</taxon>
        <taxon>Erpetoichthys</taxon>
    </lineage>
</organism>
<keyword evidence="3" id="KW-0175">Coiled coil</keyword>
<sequence>MSAPVSEAFGAAEELDGQNEIPDGGHPEPHSSKKLQKTQGEVNEVVDTMRFNVDKILARDAVLSELDEKAEEVKAGAEIFENSAKKLSRKYWWQNSKVSLELI</sequence>